<sequence>MEKKSLVCKNNGKNMKEILFQLLKVVWSDKDSDIMC</sequence>
<organism evidence="1">
    <name type="scientific">Rhizophora mucronata</name>
    <name type="common">Asiatic mangrove</name>
    <dbReference type="NCBI Taxonomy" id="61149"/>
    <lineage>
        <taxon>Eukaryota</taxon>
        <taxon>Viridiplantae</taxon>
        <taxon>Streptophyta</taxon>
        <taxon>Embryophyta</taxon>
        <taxon>Tracheophyta</taxon>
        <taxon>Spermatophyta</taxon>
        <taxon>Magnoliopsida</taxon>
        <taxon>eudicotyledons</taxon>
        <taxon>Gunneridae</taxon>
        <taxon>Pentapetalae</taxon>
        <taxon>rosids</taxon>
        <taxon>fabids</taxon>
        <taxon>Malpighiales</taxon>
        <taxon>Rhizophoraceae</taxon>
        <taxon>Rhizophora</taxon>
    </lineage>
</organism>
<dbReference type="EMBL" id="GGEC01090348">
    <property type="protein sequence ID" value="MBX70832.1"/>
    <property type="molecule type" value="Transcribed_RNA"/>
</dbReference>
<proteinExistence type="predicted"/>
<evidence type="ECO:0000313" key="1">
    <source>
        <dbReference type="EMBL" id="MBX70832.1"/>
    </source>
</evidence>
<reference evidence="1" key="1">
    <citation type="submission" date="2018-02" db="EMBL/GenBank/DDBJ databases">
        <title>Rhizophora mucronata_Transcriptome.</title>
        <authorList>
            <person name="Meera S.P."/>
            <person name="Sreeshan A."/>
            <person name="Augustine A."/>
        </authorList>
    </citation>
    <scope>NUCLEOTIDE SEQUENCE</scope>
    <source>
        <tissue evidence="1">Leaf</tissue>
    </source>
</reference>
<accession>A0A2P2QUZ5</accession>
<dbReference type="AlphaFoldDB" id="A0A2P2QUZ5"/>
<protein>
    <submittedName>
        <fullName evidence="1">Uncharacterized protein</fullName>
    </submittedName>
</protein>
<name>A0A2P2QUZ5_RHIMU</name>